<dbReference type="AlphaFoldDB" id="A0ABD6WZE6"/>
<feature type="region of interest" description="Disordered" evidence="1">
    <location>
        <begin position="1"/>
        <end position="28"/>
    </location>
</feature>
<keyword evidence="2" id="KW-0812">Transmembrane</keyword>
<accession>A0ABD6WZE6</accession>
<name>A0ABD6WZE6_PHODM</name>
<gene>
    <name evidence="3" type="ORF">CTM90_18260</name>
</gene>
<evidence type="ECO:0000256" key="1">
    <source>
        <dbReference type="SAM" id="MobiDB-lite"/>
    </source>
</evidence>
<evidence type="ECO:0008006" key="5">
    <source>
        <dbReference type="Google" id="ProtNLM"/>
    </source>
</evidence>
<sequence length="68" mass="6794">MLGGGGIANTAPLKFGDAGPSSAGQTSDIKNSFTGGSVNFGSSMSVPVMPFILLGVCGLGAWYVLKKK</sequence>
<comment type="caution">
    <text evidence="3">The sequence shown here is derived from an EMBL/GenBank/DDBJ whole genome shotgun (WGS) entry which is preliminary data.</text>
</comment>
<organism evidence="3 4">
    <name type="scientific">Photobacterium damselae</name>
    <dbReference type="NCBI Taxonomy" id="38293"/>
    <lineage>
        <taxon>Bacteria</taxon>
        <taxon>Pseudomonadati</taxon>
        <taxon>Pseudomonadota</taxon>
        <taxon>Gammaproteobacteria</taxon>
        <taxon>Vibrionales</taxon>
        <taxon>Vibrionaceae</taxon>
        <taxon>Photobacterium</taxon>
    </lineage>
</organism>
<evidence type="ECO:0000313" key="3">
    <source>
        <dbReference type="EMBL" id="PSU15108.1"/>
    </source>
</evidence>
<keyword evidence="2" id="KW-1133">Transmembrane helix</keyword>
<reference evidence="3 4" key="1">
    <citation type="submission" date="2018-03" db="EMBL/GenBank/DDBJ databases">
        <title>Whole genome sequencing of Histamine producing bacteria.</title>
        <authorList>
            <person name="Butler K."/>
        </authorList>
    </citation>
    <scope>NUCLEOTIDE SEQUENCE [LARGE SCALE GENOMIC DNA]</scope>
    <source>
        <strain evidence="3 4">BT-6</strain>
    </source>
</reference>
<protein>
    <recommendedName>
        <fullName evidence="5">GlyGly-CTERM sorting domain-containing protein</fullName>
    </recommendedName>
</protein>
<dbReference type="EMBL" id="PYMM01000018">
    <property type="protein sequence ID" value="PSU15108.1"/>
    <property type="molecule type" value="Genomic_DNA"/>
</dbReference>
<evidence type="ECO:0000256" key="2">
    <source>
        <dbReference type="SAM" id="Phobius"/>
    </source>
</evidence>
<keyword evidence="2" id="KW-0472">Membrane</keyword>
<evidence type="ECO:0000313" key="4">
    <source>
        <dbReference type="Proteomes" id="UP000241404"/>
    </source>
</evidence>
<proteinExistence type="predicted"/>
<dbReference type="Proteomes" id="UP000241404">
    <property type="component" value="Unassembled WGS sequence"/>
</dbReference>
<feature type="transmembrane region" description="Helical" evidence="2">
    <location>
        <begin position="48"/>
        <end position="65"/>
    </location>
</feature>